<dbReference type="eggNOG" id="ENOG5031B4P">
    <property type="taxonomic scope" value="Bacteria"/>
</dbReference>
<keyword evidence="2" id="KW-1185">Reference proteome</keyword>
<evidence type="ECO:0000313" key="1">
    <source>
        <dbReference type="EMBL" id="KGM48886.1"/>
    </source>
</evidence>
<dbReference type="EMBL" id="AQQX01000003">
    <property type="protein sequence ID" value="KGM48886.1"/>
    <property type="molecule type" value="Genomic_DNA"/>
</dbReference>
<proteinExistence type="predicted"/>
<sequence>MTDTLIFPVGDDLNRRQVAFFLHPDITSLPDRPGIFVLMGLDNQRRHRPLYFGLAHSSMLDEVPYDPGFAQAIRYGLVSFASAYVPSGEDPRELVTELARTLDAPVNAAADALAEIEAAQAGIQAQAAARKIAAQ</sequence>
<gene>
    <name evidence="1" type="ORF">ATO9_09265</name>
</gene>
<dbReference type="RefSeq" id="WP_043747662.1">
    <property type="nucleotide sequence ID" value="NZ_AQQX01000003.1"/>
</dbReference>
<dbReference type="OrthoDB" id="7872898at2"/>
<dbReference type="Proteomes" id="UP000030004">
    <property type="component" value="Unassembled WGS sequence"/>
</dbReference>
<name>A0A0A0ED73_9RHOB</name>
<protein>
    <submittedName>
        <fullName evidence="1">Uncharacterized protein</fullName>
    </submittedName>
</protein>
<reference evidence="1 2" key="1">
    <citation type="journal article" date="2015" name="Antonie Van Leeuwenhoek">
        <title>Pseudooceanicola atlanticus gen. nov. sp. nov., isolated from surface seawater of the Atlantic Ocean and reclassification of Oceanicola batsensis, Oceanicola marinus, Oceanicola nitratireducens, Oceanicola nanhaiensis, Oceanicola antarcticus and Oceanicola flagellatus, as Pseudooceanicola batsensis comb. nov., Pseudooceanicola marinus comb. nov., Pseudooceanicola nitratireducens comb. nov., Pseudooceanicola nanhaiensis comb. nov., Pseudooceanicola antarcticus comb. nov., and Pseudooceanicola flagellatus comb. nov.</title>
        <authorList>
            <person name="Lai Q."/>
            <person name="Li G."/>
            <person name="Liu X."/>
            <person name="Du Y."/>
            <person name="Sun F."/>
            <person name="Shao Z."/>
        </authorList>
    </citation>
    <scope>NUCLEOTIDE SEQUENCE [LARGE SCALE GENOMIC DNA]</scope>
    <source>
        <strain evidence="1 2">22II-s11g</strain>
    </source>
</reference>
<comment type="caution">
    <text evidence="1">The sequence shown here is derived from an EMBL/GenBank/DDBJ whole genome shotgun (WGS) entry which is preliminary data.</text>
</comment>
<accession>A0A0A0ED73</accession>
<evidence type="ECO:0000313" key="2">
    <source>
        <dbReference type="Proteomes" id="UP000030004"/>
    </source>
</evidence>
<organism evidence="1 2">
    <name type="scientific">Pseudooceanicola atlanticus</name>
    <dbReference type="NCBI Taxonomy" id="1461694"/>
    <lineage>
        <taxon>Bacteria</taxon>
        <taxon>Pseudomonadati</taxon>
        <taxon>Pseudomonadota</taxon>
        <taxon>Alphaproteobacteria</taxon>
        <taxon>Rhodobacterales</taxon>
        <taxon>Paracoccaceae</taxon>
        <taxon>Pseudooceanicola</taxon>
    </lineage>
</organism>
<dbReference type="AlphaFoldDB" id="A0A0A0ED73"/>